<proteinExistence type="predicted"/>
<accession>A0ABM1RSW7</accession>
<reference evidence="3" key="2">
    <citation type="submission" date="2025-08" db="UniProtKB">
        <authorList>
            <consortium name="RefSeq"/>
        </authorList>
    </citation>
    <scope>IDENTIFICATION</scope>
    <source>
        <tissue evidence="3">Leaf</tissue>
    </source>
</reference>
<reference evidence="2" key="1">
    <citation type="journal article" date="2014" name="Nat. Commun.">
        <title>The emerging biofuel crop Camelina sativa retains a highly undifferentiated hexaploid genome structure.</title>
        <authorList>
            <person name="Kagale S."/>
            <person name="Koh C."/>
            <person name="Nixon J."/>
            <person name="Bollina V."/>
            <person name="Clarke W.E."/>
            <person name="Tuteja R."/>
            <person name="Spillane C."/>
            <person name="Robinson S.J."/>
            <person name="Links M.G."/>
            <person name="Clarke C."/>
            <person name="Higgins E.E."/>
            <person name="Huebert T."/>
            <person name="Sharpe A.G."/>
            <person name="Parkin I.A."/>
        </authorList>
    </citation>
    <scope>NUCLEOTIDE SEQUENCE [LARGE SCALE GENOMIC DNA]</scope>
    <source>
        <strain evidence="2">cv. DH55</strain>
    </source>
</reference>
<name>A0ABM1RSW7_CAMSA</name>
<dbReference type="GeneID" id="109133443"/>
<protein>
    <submittedName>
        <fullName evidence="3">Uncharacterized protein LOC109133443</fullName>
    </submittedName>
</protein>
<sequence length="57" mass="6013">MALIGMKTAVVSMAICLMIVATTATEVDGGIHIRRSLADFGGGCCNVFIHTCCFPKH</sequence>
<feature type="signal peptide" evidence="1">
    <location>
        <begin position="1"/>
        <end position="24"/>
    </location>
</feature>
<evidence type="ECO:0000313" key="2">
    <source>
        <dbReference type="Proteomes" id="UP000694864"/>
    </source>
</evidence>
<dbReference type="RefSeq" id="XP_019102105.1">
    <property type="nucleotide sequence ID" value="XM_019246560.1"/>
</dbReference>
<feature type="chain" id="PRO_5047280496" evidence="1">
    <location>
        <begin position="25"/>
        <end position="57"/>
    </location>
</feature>
<organism evidence="2 3">
    <name type="scientific">Camelina sativa</name>
    <name type="common">False flax</name>
    <name type="synonym">Myagrum sativum</name>
    <dbReference type="NCBI Taxonomy" id="90675"/>
    <lineage>
        <taxon>Eukaryota</taxon>
        <taxon>Viridiplantae</taxon>
        <taxon>Streptophyta</taxon>
        <taxon>Embryophyta</taxon>
        <taxon>Tracheophyta</taxon>
        <taxon>Spermatophyta</taxon>
        <taxon>Magnoliopsida</taxon>
        <taxon>eudicotyledons</taxon>
        <taxon>Gunneridae</taxon>
        <taxon>Pentapetalae</taxon>
        <taxon>rosids</taxon>
        <taxon>malvids</taxon>
        <taxon>Brassicales</taxon>
        <taxon>Brassicaceae</taxon>
        <taxon>Camelineae</taxon>
        <taxon>Camelina</taxon>
    </lineage>
</organism>
<evidence type="ECO:0000313" key="3">
    <source>
        <dbReference type="RefSeq" id="XP_019102105.1"/>
    </source>
</evidence>
<keyword evidence="2" id="KW-1185">Reference proteome</keyword>
<gene>
    <name evidence="3" type="primary">LOC109133443</name>
</gene>
<evidence type="ECO:0000256" key="1">
    <source>
        <dbReference type="SAM" id="SignalP"/>
    </source>
</evidence>
<dbReference type="Proteomes" id="UP000694864">
    <property type="component" value="Chromosome 6"/>
</dbReference>
<keyword evidence="1" id="KW-0732">Signal</keyword>